<accession>A0A392M0X2</accession>
<keyword evidence="2" id="KW-0227">DNA damage</keyword>
<feature type="non-terminal residue" evidence="7">
    <location>
        <position position="104"/>
    </location>
</feature>
<dbReference type="Pfam" id="PF21743">
    <property type="entry name" value="PTM_DIR17_Tudor"/>
    <property type="match status" value="1"/>
</dbReference>
<keyword evidence="3" id="KW-0234">DNA repair</keyword>
<dbReference type="InterPro" id="IPR039776">
    <property type="entry name" value="Pds5"/>
</dbReference>
<dbReference type="GO" id="GO:0000785">
    <property type="term" value="C:chromatin"/>
    <property type="evidence" value="ECO:0007669"/>
    <property type="project" value="TreeGrafter"/>
</dbReference>
<dbReference type="PANTHER" id="PTHR12663">
    <property type="entry name" value="ANDROGEN INDUCED INHIBITOR OF PROLIFERATION AS3 / PDS5-RELATED"/>
    <property type="match status" value="1"/>
</dbReference>
<keyword evidence="8" id="KW-1185">Reference proteome</keyword>
<dbReference type="PANTHER" id="PTHR12663:SF3">
    <property type="entry name" value="SISTER CHROMATID COHESION PROTEIN PDS5 HOMOLOG C"/>
    <property type="match status" value="1"/>
</dbReference>
<dbReference type="CDD" id="cd20404">
    <property type="entry name" value="Tudor_Agenet_AtEML-like"/>
    <property type="match status" value="1"/>
</dbReference>
<organism evidence="7 8">
    <name type="scientific">Trifolium medium</name>
    <dbReference type="NCBI Taxonomy" id="97028"/>
    <lineage>
        <taxon>Eukaryota</taxon>
        <taxon>Viridiplantae</taxon>
        <taxon>Streptophyta</taxon>
        <taxon>Embryophyta</taxon>
        <taxon>Tracheophyta</taxon>
        <taxon>Spermatophyta</taxon>
        <taxon>Magnoliopsida</taxon>
        <taxon>eudicotyledons</taxon>
        <taxon>Gunneridae</taxon>
        <taxon>Pentapetalae</taxon>
        <taxon>rosids</taxon>
        <taxon>fabids</taxon>
        <taxon>Fabales</taxon>
        <taxon>Fabaceae</taxon>
        <taxon>Papilionoideae</taxon>
        <taxon>50 kb inversion clade</taxon>
        <taxon>NPAAA clade</taxon>
        <taxon>Hologalegina</taxon>
        <taxon>IRL clade</taxon>
        <taxon>Trifolieae</taxon>
        <taxon>Trifolium</taxon>
    </lineage>
</organism>
<reference evidence="7 8" key="1">
    <citation type="journal article" date="2018" name="Front. Plant Sci.">
        <title>Red Clover (Trifolium pratense) and Zigzag Clover (T. medium) - A Picture of Genomic Similarities and Differences.</title>
        <authorList>
            <person name="Dluhosova J."/>
            <person name="Istvanek J."/>
            <person name="Nedelnik J."/>
            <person name="Repkova J."/>
        </authorList>
    </citation>
    <scope>NUCLEOTIDE SEQUENCE [LARGE SCALE GENOMIC DNA]</scope>
    <source>
        <strain evidence="8">cv. 10/8</strain>
        <tissue evidence="7">Leaf</tissue>
    </source>
</reference>
<feature type="compositionally biased region" description="Acidic residues" evidence="5">
    <location>
        <begin position="75"/>
        <end position="89"/>
    </location>
</feature>
<protein>
    <submittedName>
        <fullName evidence="7">Sister chromatid cohesion protein PDS5 like B-B</fullName>
    </submittedName>
</protein>
<dbReference type="GO" id="GO:0005634">
    <property type="term" value="C:nucleus"/>
    <property type="evidence" value="ECO:0007669"/>
    <property type="project" value="UniProtKB-SubCell"/>
</dbReference>
<evidence type="ECO:0000256" key="5">
    <source>
        <dbReference type="SAM" id="MobiDB-lite"/>
    </source>
</evidence>
<evidence type="ECO:0000259" key="6">
    <source>
        <dbReference type="Pfam" id="PF21743"/>
    </source>
</evidence>
<feature type="domain" description="PTM/DIR17-like Tudor" evidence="6">
    <location>
        <begin position="40"/>
        <end position="75"/>
    </location>
</feature>
<proteinExistence type="predicted"/>
<comment type="subcellular location">
    <subcellularLocation>
        <location evidence="1">Nucleus</location>
    </subcellularLocation>
</comment>
<feature type="region of interest" description="Disordered" evidence="5">
    <location>
        <begin position="75"/>
        <end position="104"/>
    </location>
</feature>
<sequence length="104" mass="11778">MYTCFAVCFLEAPSGSHFFGIDACFVFASALQFQSLFQAFGHKLRFYKGVVDSFDSSSKKHKVSYDDGDEEILNFDDEKWEIDEDDDQDVKEGSHRASPEPSAD</sequence>
<evidence type="ECO:0000313" key="8">
    <source>
        <dbReference type="Proteomes" id="UP000265520"/>
    </source>
</evidence>
<evidence type="ECO:0000256" key="4">
    <source>
        <dbReference type="ARBA" id="ARBA00023242"/>
    </source>
</evidence>
<name>A0A392M0X2_9FABA</name>
<evidence type="ECO:0000256" key="3">
    <source>
        <dbReference type="ARBA" id="ARBA00023204"/>
    </source>
</evidence>
<dbReference type="GO" id="GO:0006281">
    <property type="term" value="P:DNA repair"/>
    <property type="evidence" value="ECO:0007669"/>
    <property type="project" value="UniProtKB-KW"/>
</dbReference>
<gene>
    <name evidence="7" type="ORF">A2U01_0001692</name>
</gene>
<dbReference type="GO" id="GO:0007064">
    <property type="term" value="P:mitotic sister chromatid cohesion"/>
    <property type="evidence" value="ECO:0007669"/>
    <property type="project" value="InterPro"/>
</dbReference>
<dbReference type="InterPro" id="IPR047365">
    <property type="entry name" value="Tudor_AtPTM-like"/>
</dbReference>
<comment type="caution">
    <text evidence="7">The sequence shown here is derived from an EMBL/GenBank/DDBJ whole genome shotgun (WGS) entry which is preliminary data.</text>
</comment>
<dbReference type="Proteomes" id="UP000265520">
    <property type="component" value="Unassembled WGS sequence"/>
</dbReference>
<dbReference type="Gene3D" id="2.30.30.140">
    <property type="match status" value="1"/>
</dbReference>
<evidence type="ECO:0000256" key="2">
    <source>
        <dbReference type="ARBA" id="ARBA00022763"/>
    </source>
</evidence>
<evidence type="ECO:0000313" key="7">
    <source>
        <dbReference type="EMBL" id="MCH80916.1"/>
    </source>
</evidence>
<keyword evidence="4" id="KW-0539">Nucleus</keyword>
<dbReference type="AlphaFoldDB" id="A0A392M0X2"/>
<evidence type="ECO:0000256" key="1">
    <source>
        <dbReference type="ARBA" id="ARBA00004123"/>
    </source>
</evidence>
<dbReference type="EMBL" id="LXQA010001641">
    <property type="protein sequence ID" value="MCH80916.1"/>
    <property type="molecule type" value="Genomic_DNA"/>
</dbReference>